<dbReference type="PANTHER" id="PTHR46082:SF6">
    <property type="entry name" value="AAA+ ATPASE DOMAIN-CONTAINING PROTEIN-RELATED"/>
    <property type="match status" value="1"/>
</dbReference>
<keyword evidence="3" id="KW-1185">Reference proteome</keyword>
<dbReference type="Gene3D" id="3.40.50.300">
    <property type="entry name" value="P-loop containing nucleotide triphosphate hydrolases"/>
    <property type="match status" value="2"/>
</dbReference>
<dbReference type="NCBIfam" id="NF040586">
    <property type="entry name" value="FxSxx_TPR"/>
    <property type="match status" value="1"/>
</dbReference>
<dbReference type="Pfam" id="PF00931">
    <property type="entry name" value="NB-ARC"/>
    <property type="match status" value="1"/>
</dbReference>
<sequence>MTVTEQGGQIITFYSYKGGTGRSMALANTAWILASNGYRVLAVDWDLESPGLHRYLHPFLIDKALQSSRGTIDLIWDFASAAMSHEEAGESGREVGEDWVANRAVIERYAVSLDWEFPDRGTFDFVPTGRQDTAYSRRVSGIDWERLYQRQGGGDFFARLRENMKSTYDFVLIDSRTGFSDTGAICTVALPDVVVDCFTLSSQSISGAYSAAVSIRENSRSRHIRILPVPMRVEDAETSKLEMGRDDARRTFEPFLAHLDHASRERYWGDVEIPYKPFYAYEEILATIGDRPRQENSLLAFYERLARTVTEGRVSELVPMDEGDRRQWLAQFERVKRVLPSDIFISHVEQDRMWADWIAYQLESVGYRVALQGTSLPPGADLETELRQTIRSSACTLAVMSPDYLDSQSARHTWEAAFARSPSGWQGLLVPVLVSKFRPWGVFSSRVPVDIATLEASEAREELLAAVREPGLLPSQNGPGVEADSENAPRFPGAEPTVSNLPNRNPHFVGRDPLLLDLRQRLLNATTAVVVPQALHGLGGVGKTQVAMEYAHRFGADYDLVWWLPAEQPSEARSRIAALAPHLNLGSAGDEPGEVDRAVRSVLDALRRGDPYRRWLLIFDNADEPDELETLLPTGPGHVIVTSRNQGWASEAQTVEVDVFAREESISLLQRRGRNLSVHDSDRLAERLGDLPLALEQAAVWQAETGMSVDEYLQLFDERLEQLLASGSPQLYSTSVAATWSIVFDRLRVQSPAAVQMLELCAFFGPEPIPFRLLSLGRFTALPEPLASTISDSILRRRAVREIGRYALAQVDPAKDTLQVHRLVQAVLREGLTPEQRASYLSNAHELMAAANPGAPDNRRTWALHAELSPHLGPAKVIDGGHDKIRKVVLDQIRYRYRRGDMSGSRDLAEQTYTRWTETIGPDDAQTLVASRFLATALRWSGDSERARKLNEEAIVRLTRRFGQDHEHTLATRNLIGANLRDLGRFAEAKELDQDNLVRHRRVYGDDAPETLLCSHNLAVDLRLLGDFEDARRQDEDTLRRRLRVLEPEDSYILSSTANLARDLLNLGDFRGAQAMLEAALAEFRPLLTPDHVEILSASRAYAVALRMVGDYDAARRSMEENHALHTARFGPGHQLTLDTMISVGNNRRAAGDLAGARAITEETLKRSVQVLGVEHPFTQAAAVNLAVVLRGVGQIDRSRSLVSEAYLVLERTLGADHYFTITTGANQATAFAAVAEHSAAREWSENVFERARRIRGEDHPDTLGFAVNLALDLQSTGSPAGPTRLQEAVARMRQVLGDAHPVTQAAAAGRRGEFDIETPPT</sequence>
<dbReference type="InterPro" id="IPR011990">
    <property type="entry name" value="TPR-like_helical_dom_sf"/>
</dbReference>
<dbReference type="Gene3D" id="3.40.50.10140">
    <property type="entry name" value="Toll/interleukin-1 receptor homology (TIR) domain"/>
    <property type="match status" value="1"/>
</dbReference>
<dbReference type="GO" id="GO:0007165">
    <property type="term" value="P:signal transduction"/>
    <property type="evidence" value="ECO:0007669"/>
    <property type="project" value="InterPro"/>
</dbReference>
<evidence type="ECO:0000313" key="3">
    <source>
        <dbReference type="Proteomes" id="UP001138997"/>
    </source>
</evidence>
<evidence type="ECO:0000313" key="2">
    <source>
        <dbReference type="EMBL" id="MCD5315035.1"/>
    </source>
</evidence>
<gene>
    <name evidence="2" type="primary">fxsT</name>
    <name evidence="2" type="ORF">LR394_29435</name>
</gene>
<accession>A0A9X1NJ55</accession>
<dbReference type="InterPro" id="IPR027417">
    <property type="entry name" value="P-loop_NTPase"/>
</dbReference>
<comment type="caution">
    <text evidence="2">The sequence shown here is derived from an EMBL/GenBank/DDBJ whole genome shotgun (WGS) entry which is preliminary data.</text>
</comment>
<feature type="domain" description="TIR" evidence="1">
    <location>
        <begin position="339"/>
        <end position="471"/>
    </location>
</feature>
<dbReference type="EMBL" id="JAJOMB010000019">
    <property type="protein sequence ID" value="MCD5315035.1"/>
    <property type="molecule type" value="Genomic_DNA"/>
</dbReference>
<dbReference type="InterPro" id="IPR053137">
    <property type="entry name" value="NLR-like"/>
</dbReference>
<dbReference type="Pfam" id="PF13374">
    <property type="entry name" value="TPR_10"/>
    <property type="match status" value="4"/>
</dbReference>
<dbReference type="RefSeq" id="WP_231447841.1">
    <property type="nucleotide sequence ID" value="NZ_JAJOMB010000019.1"/>
</dbReference>
<name>A0A9X1NJ55_9ACTN</name>
<dbReference type="SUPFAM" id="SSF52200">
    <property type="entry name" value="Toll/Interleukin receptor TIR domain"/>
    <property type="match status" value="1"/>
</dbReference>
<dbReference type="InterPro" id="IPR000157">
    <property type="entry name" value="TIR_dom"/>
</dbReference>
<protein>
    <submittedName>
        <fullName evidence="2">FxSxx-COOH system tetratricopeptide repeat protein</fullName>
    </submittedName>
</protein>
<dbReference type="Pfam" id="PF13424">
    <property type="entry name" value="TPR_12"/>
    <property type="match status" value="2"/>
</dbReference>
<dbReference type="PROSITE" id="PS50104">
    <property type="entry name" value="TIR"/>
    <property type="match status" value="1"/>
</dbReference>
<organism evidence="2 3">
    <name type="scientific">Kineosporia babensis</name>
    <dbReference type="NCBI Taxonomy" id="499548"/>
    <lineage>
        <taxon>Bacteria</taxon>
        <taxon>Bacillati</taxon>
        <taxon>Actinomycetota</taxon>
        <taxon>Actinomycetes</taxon>
        <taxon>Kineosporiales</taxon>
        <taxon>Kineosporiaceae</taxon>
        <taxon>Kineosporia</taxon>
    </lineage>
</organism>
<dbReference type="Proteomes" id="UP001138997">
    <property type="component" value="Unassembled WGS sequence"/>
</dbReference>
<dbReference type="GO" id="GO:0043531">
    <property type="term" value="F:ADP binding"/>
    <property type="evidence" value="ECO:0007669"/>
    <property type="project" value="InterPro"/>
</dbReference>
<dbReference type="InterPro" id="IPR002182">
    <property type="entry name" value="NB-ARC"/>
</dbReference>
<dbReference type="SUPFAM" id="SSF52540">
    <property type="entry name" value="P-loop containing nucleoside triphosphate hydrolases"/>
    <property type="match status" value="2"/>
</dbReference>
<dbReference type="SUPFAM" id="SSF48452">
    <property type="entry name" value="TPR-like"/>
    <property type="match status" value="3"/>
</dbReference>
<dbReference type="Gene3D" id="1.25.40.10">
    <property type="entry name" value="Tetratricopeptide repeat domain"/>
    <property type="match status" value="2"/>
</dbReference>
<proteinExistence type="predicted"/>
<dbReference type="InterPro" id="IPR056681">
    <property type="entry name" value="DUF7779"/>
</dbReference>
<dbReference type="PANTHER" id="PTHR46082">
    <property type="entry name" value="ATP/GTP-BINDING PROTEIN-RELATED"/>
    <property type="match status" value="1"/>
</dbReference>
<dbReference type="Pfam" id="PF25000">
    <property type="entry name" value="DUF7779"/>
    <property type="match status" value="1"/>
</dbReference>
<evidence type="ECO:0000259" key="1">
    <source>
        <dbReference type="PROSITE" id="PS50104"/>
    </source>
</evidence>
<dbReference type="InterPro" id="IPR035897">
    <property type="entry name" value="Toll_tir_struct_dom_sf"/>
</dbReference>
<dbReference type="Pfam" id="PF13676">
    <property type="entry name" value="TIR_2"/>
    <property type="match status" value="1"/>
</dbReference>
<reference evidence="2" key="1">
    <citation type="submission" date="2021-11" db="EMBL/GenBank/DDBJ databases">
        <title>Streptomyces corallinus and Kineosporia corallina sp. nov., two new coral-derived marine actinobacteria.</title>
        <authorList>
            <person name="Buangrab K."/>
            <person name="Sutthacheep M."/>
            <person name="Yeemin T."/>
            <person name="Harunari E."/>
            <person name="Igarashi Y."/>
            <person name="Sripreechasak P."/>
            <person name="Kanchanasin P."/>
            <person name="Tanasupawat S."/>
            <person name="Phongsopitanun W."/>
        </authorList>
    </citation>
    <scope>NUCLEOTIDE SEQUENCE</scope>
    <source>
        <strain evidence="2">JCM 31032</strain>
    </source>
</reference>
<dbReference type="NCBIfam" id="NF047398">
    <property type="entry name" value="AAA_KGGVGR"/>
    <property type="match status" value="1"/>
</dbReference>